<sequence>MSSPDAFFDSGKAPGVEVWRIEEFKPVKQPAQSLGKFYTGDSYVILNTTKLGGDKLSHEIFYWQGKESTQDETGASAILAEQLDASMGGRPQEHREVQGEESSAFQSLFKGGIRYQSGGAASGFHHHEDAPHKATLAQIKGVRVTEVPLSLESLNSGDVFILDLGPKILVWAGSAATGMEKNKALTYTIALRDDRDHKGTAQVVHLEEDDKEGEDAGAFYSALGVDNPSSVSIKAAAS</sequence>
<dbReference type="InterPro" id="IPR029006">
    <property type="entry name" value="ADF-H/Gelsolin-like_dom_sf"/>
</dbReference>
<keyword evidence="4" id="KW-1185">Reference proteome</keyword>
<evidence type="ECO:0000313" key="4">
    <source>
        <dbReference type="Proteomes" id="UP001497392"/>
    </source>
</evidence>
<feature type="domain" description="Gelsolin-like" evidence="2">
    <location>
        <begin position="142"/>
        <end position="204"/>
    </location>
</feature>
<name>A0ABP1GFJ0_9CHLO</name>
<dbReference type="PRINTS" id="PR00597">
    <property type="entry name" value="GELSOLIN"/>
</dbReference>
<dbReference type="Gene3D" id="3.40.20.10">
    <property type="entry name" value="Severin"/>
    <property type="match status" value="2"/>
</dbReference>
<gene>
    <name evidence="3" type="primary">g12784</name>
    <name evidence="3" type="ORF">VP750_LOCUS11364</name>
</gene>
<dbReference type="Proteomes" id="UP001497392">
    <property type="component" value="Unassembled WGS sequence"/>
</dbReference>
<dbReference type="InterPro" id="IPR007123">
    <property type="entry name" value="Gelsolin-like_dom"/>
</dbReference>
<dbReference type="SUPFAM" id="SSF55753">
    <property type="entry name" value="Actin depolymerizing proteins"/>
    <property type="match status" value="2"/>
</dbReference>
<dbReference type="CDD" id="cd11290">
    <property type="entry name" value="gelsolin_S1_like"/>
    <property type="match status" value="1"/>
</dbReference>
<dbReference type="SMART" id="SM00262">
    <property type="entry name" value="GEL"/>
    <property type="match status" value="2"/>
</dbReference>
<evidence type="ECO:0000313" key="3">
    <source>
        <dbReference type="EMBL" id="CAL5229458.1"/>
    </source>
</evidence>
<reference evidence="3 4" key="1">
    <citation type="submission" date="2024-06" db="EMBL/GenBank/DDBJ databases">
        <authorList>
            <person name="Kraege A."/>
            <person name="Thomma B."/>
        </authorList>
    </citation>
    <scope>NUCLEOTIDE SEQUENCE [LARGE SCALE GENOMIC DNA]</scope>
</reference>
<dbReference type="PANTHER" id="PTHR11977">
    <property type="entry name" value="VILLIN"/>
    <property type="match status" value="1"/>
</dbReference>
<evidence type="ECO:0000259" key="2">
    <source>
        <dbReference type="Pfam" id="PF00626"/>
    </source>
</evidence>
<proteinExistence type="predicted"/>
<organism evidence="3 4">
    <name type="scientific">Coccomyxa viridis</name>
    <dbReference type="NCBI Taxonomy" id="1274662"/>
    <lineage>
        <taxon>Eukaryota</taxon>
        <taxon>Viridiplantae</taxon>
        <taxon>Chlorophyta</taxon>
        <taxon>core chlorophytes</taxon>
        <taxon>Trebouxiophyceae</taxon>
        <taxon>Trebouxiophyceae incertae sedis</taxon>
        <taxon>Coccomyxaceae</taxon>
        <taxon>Coccomyxa</taxon>
    </lineage>
</organism>
<keyword evidence="1" id="KW-0677">Repeat</keyword>
<feature type="domain" description="Gelsolin-like" evidence="2">
    <location>
        <begin position="26"/>
        <end position="105"/>
    </location>
</feature>
<dbReference type="InterPro" id="IPR007122">
    <property type="entry name" value="Villin/Gelsolin"/>
</dbReference>
<evidence type="ECO:0000256" key="1">
    <source>
        <dbReference type="ARBA" id="ARBA00022737"/>
    </source>
</evidence>
<dbReference type="PANTHER" id="PTHR11977:SF51">
    <property type="entry name" value="PROTEIN FLIGHTLESS-1 HOMOLOG"/>
    <property type="match status" value="1"/>
</dbReference>
<dbReference type="EMBL" id="CAXHTA020000020">
    <property type="protein sequence ID" value="CAL5229458.1"/>
    <property type="molecule type" value="Genomic_DNA"/>
</dbReference>
<dbReference type="Pfam" id="PF00626">
    <property type="entry name" value="Gelsolin"/>
    <property type="match status" value="2"/>
</dbReference>
<accession>A0ABP1GFJ0</accession>
<protein>
    <submittedName>
        <fullName evidence="3">G12784 protein</fullName>
    </submittedName>
</protein>
<comment type="caution">
    <text evidence="3">The sequence shown here is derived from an EMBL/GenBank/DDBJ whole genome shotgun (WGS) entry which is preliminary data.</text>
</comment>